<evidence type="ECO:0000313" key="2">
    <source>
        <dbReference type="Proteomes" id="UP000427769"/>
    </source>
</evidence>
<gene>
    <name evidence="1" type="ORF">DSCW_59360</name>
</gene>
<evidence type="ECO:0000313" key="1">
    <source>
        <dbReference type="EMBL" id="BBO78519.1"/>
    </source>
</evidence>
<organism evidence="1 2">
    <name type="scientific">Desulfosarcina widdelii</name>
    <dbReference type="NCBI Taxonomy" id="947919"/>
    <lineage>
        <taxon>Bacteria</taxon>
        <taxon>Pseudomonadati</taxon>
        <taxon>Thermodesulfobacteriota</taxon>
        <taxon>Desulfobacteria</taxon>
        <taxon>Desulfobacterales</taxon>
        <taxon>Desulfosarcinaceae</taxon>
        <taxon>Desulfosarcina</taxon>
    </lineage>
</organism>
<dbReference type="EMBL" id="AP021875">
    <property type="protein sequence ID" value="BBO78519.1"/>
    <property type="molecule type" value="Genomic_DNA"/>
</dbReference>
<sequence length="53" mass="6225">MNEVMCLSIVRASLILVEGNKVIHQKLEIYDNNRPAATHMSLFIKKENKRWKN</sequence>
<name>A0A5K7ZED9_9BACT</name>
<dbReference type="AlphaFoldDB" id="A0A5K7ZED9"/>
<accession>A0A5K7ZED9</accession>
<reference evidence="1 2" key="1">
    <citation type="submission" date="2019-11" db="EMBL/GenBank/DDBJ databases">
        <title>Comparative genomics of hydrocarbon-degrading Desulfosarcina strains.</title>
        <authorList>
            <person name="Watanabe M."/>
            <person name="Kojima H."/>
            <person name="Fukui M."/>
        </authorList>
    </citation>
    <scope>NUCLEOTIDE SEQUENCE [LARGE SCALE GENOMIC DNA]</scope>
    <source>
        <strain evidence="1 2">PP31</strain>
    </source>
</reference>
<dbReference type="Proteomes" id="UP000427769">
    <property type="component" value="Chromosome"/>
</dbReference>
<protein>
    <submittedName>
        <fullName evidence="1">Uncharacterized protein</fullName>
    </submittedName>
</protein>
<dbReference type="KEGG" id="dwd:DSCW_59360"/>
<keyword evidence="2" id="KW-1185">Reference proteome</keyword>
<proteinExistence type="predicted"/>